<reference evidence="4 5" key="1">
    <citation type="submission" date="2020-11" db="EMBL/GenBank/DDBJ databases">
        <authorList>
            <person name="Wallbank WR R."/>
            <person name="Pardo Diaz C."/>
            <person name="Kozak K."/>
            <person name="Martin S."/>
            <person name="Jiggins C."/>
            <person name="Moest M."/>
            <person name="Warren A I."/>
            <person name="Generalovic N T."/>
            <person name="Byers J.R.P. K."/>
            <person name="Montejo-Kovacevich G."/>
            <person name="Yen C E."/>
        </authorList>
    </citation>
    <scope>NUCLEOTIDE SEQUENCE [LARGE SCALE GENOMIC DNA]</scope>
</reference>
<keyword evidence="5" id="KW-1185">Reference proteome</keyword>
<feature type="domain" description="UBX" evidence="2">
    <location>
        <begin position="366"/>
        <end position="434"/>
    </location>
</feature>
<dbReference type="CDD" id="cd16105">
    <property type="entry name" value="Ubl_ASPSCR1_like"/>
    <property type="match status" value="1"/>
</dbReference>
<dbReference type="InterPro" id="IPR059238">
    <property type="entry name" value="UBX1_UBXN9"/>
</dbReference>
<evidence type="ECO:0000256" key="1">
    <source>
        <dbReference type="SAM" id="MobiDB-lite"/>
    </source>
</evidence>
<dbReference type="InterPro" id="IPR001012">
    <property type="entry name" value="UBX_dom"/>
</dbReference>
<feature type="region of interest" description="Disordered" evidence="1">
    <location>
        <begin position="235"/>
        <end position="269"/>
    </location>
</feature>
<dbReference type="InterPro" id="IPR021569">
    <property type="entry name" value="TUG-UBL1"/>
</dbReference>
<dbReference type="PANTHER" id="PTHR46467">
    <property type="entry name" value="TETHER CONTAINING UBX DOMAIN FOR GLUT4"/>
    <property type="match status" value="1"/>
</dbReference>
<dbReference type="Pfam" id="PF00789">
    <property type="entry name" value="UBX"/>
    <property type="match status" value="1"/>
</dbReference>
<dbReference type="GO" id="GO:0006886">
    <property type="term" value="P:intracellular protein transport"/>
    <property type="evidence" value="ECO:0007669"/>
    <property type="project" value="TreeGrafter"/>
</dbReference>
<dbReference type="PROSITE" id="PS50898">
    <property type="entry name" value="RBD"/>
    <property type="match status" value="1"/>
</dbReference>
<evidence type="ECO:0000313" key="4">
    <source>
        <dbReference type="EMBL" id="CAD7091228.1"/>
    </source>
</evidence>
<dbReference type="CDD" id="cd16118">
    <property type="entry name" value="UBX2_UBXN9"/>
    <property type="match status" value="1"/>
</dbReference>
<protein>
    <recommendedName>
        <fullName evidence="6">Tether containing UBX domain for GLUT4</fullName>
    </recommendedName>
</protein>
<dbReference type="Pfam" id="PF11470">
    <property type="entry name" value="TUG-UBL1"/>
    <property type="match status" value="1"/>
</dbReference>
<dbReference type="AlphaFoldDB" id="A0A7R8V249"/>
<gene>
    <name evidence="4" type="ORF">HERILL_LOCUS13654</name>
</gene>
<feature type="compositionally biased region" description="Basic and acidic residues" evidence="1">
    <location>
        <begin position="497"/>
        <end position="507"/>
    </location>
</feature>
<dbReference type="InParanoid" id="A0A7R8V249"/>
<dbReference type="SUPFAM" id="SSF54236">
    <property type="entry name" value="Ubiquitin-like"/>
    <property type="match status" value="2"/>
</dbReference>
<name>A0A7R8V249_HERIL</name>
<proteinExistence type="predicted"/>
<dbReference type="OrthoDB" id="440781at2759"/>
<feature type="domain" description="RBD" evidence="3">
    <location>
        <begin position="4"/>
        <end position="73"/>
    </location>
</feature>
<dbReference type="GO" id="GO:0042593">
    <property type="term" value="P:glucose homeostasis"/>
    <property type="evidence" value="ECO:0007669"/>
    <property type="project" value="TreeGrafter"/>
</dbReference>
<evidence type="ECO:0000259" key="2">
    <source>
        <dbReference type="PROSITE" id="PS50033"/>
    </source>
</evidence>
<dbReference type="EMBL" id="LR899013">
    <property type="protein sequence ID" value="CAD7091228.1"/>
    <property type="molecule type" value="Genomic_DNA"/>
</dbReference>
<dbReference type="Gene3D" id="3.10.20.90">
    <property type="entry name" value="Phosphatidylinositol 3-kinase Catalytic Subunit, Chain A, domain 1"/>
    <property type="match status" value="2"/>
</dbReference>
<organism evidence="4 5">
    <name type="scientific">Hermetia illucens</name>
    <name type="common">Black soldier fly</name>
    <dbReference type="NCBI Taxonomy" id="343691"/>
    <lineage>
        <taxon>Eukaryota</taxon>
        <taxon>Metazoa</taxon>
        <taxon>Ecdysozoa</taxon>
        <taxon>Arthropoda</taxon>
        <taxon>Hexapoda</taxon>
        <taxon>Insecta</taxon>
        <taxon>Pterygota</taxon>
        <taxon>Neoptera</taxon>
        <taxon>Endopterygota</taxon>
        <taxon>Diptera</taxon>
        <taxon>Brachycera</taxon>
        <taxon>Stratiomyomorpha</taxon>
        <taxon>Stratiomyidae</taxon>
        <taxon>Hermetiinae</taxon>
        <taxon>Hermetia</taxon>
    </lineage>
</organism>
<sequence>MDSNKVTVMLPNARRQIVRVNPNKTVLEILEEACQKHGLSSNDYDLKHHNRILDLTQMFRFAGLPNNCLLEMVEATQKRAESDVVLCFQLEDGTRPQATFNPSQTLLEALKELSPGSTASGKNPVVIYMRKEIYGDSLASTTLRSLGITGGRAMLRVVDKNPEELKTQANVYVPPAKDVDTPIDKPQVKRPTKKTEGTKPANEFVTAIKQMKQESVKKEPAEIDTKMDVDQEEEEMEADTQPKKYEWGSAGNTLTGRKVGPESAEDNSEMFDEIDEKDIEEVEAQICILGERNAVLFSLNEAQRVPDDLPDAFFELTVQDLQYLLRDLKRQTEEHNDAPLLTEKLRDLENSKRVLNKIGQYKKSVIRVQFPNRLVLQGTFSPIETIETVQEFVRNYIQDSNLKFYLFTIPPKTIIPTDKTLVEADCVPTAILHFGTDENVSGDILKAEYLEKLTTPDGAVLAASRSRGLTSIKKKQTDPQQERNQPGPSTGAIPKQPKAERFKESSAAHKPSGVVPKWFKPTGK</sequence>
<dbReference type="GO" id="GO:0012506">
    <property type="term" value="C:vesicle membrane"/>
    <property type="evidence" value="ECO:0007669"/>
    <property type="project" value="TreeGrafter"/>
</dbReference>
<dbReference type="InterPro" id="IPR003116">
    <property type="entry name" value="RBD_dom"/>
</dbReference>
<feature type="region of interest" description="Disordered" evidence="1">
    <location>
        <begin position="465"/>
        <end position="524"/>
    </location>
</feature>
<evidence type="ECO:0000259" key="3">
    <source>
        <dbReference type="PROSITE" id="PS50898"/>
    </source>
</evidence>
<accession>A0A7R8V249</accession>
<dbReference type="InterPro" id="IPR029071">
    <property type="entry name" value="Ubiquitin-like_domsf"/>
</dbReference>
<dbReference type="GO" id="GO:0007165">
    <property type="term" value="P:signal transduction"/>
    <property type="evidence" value="ECO:0007669"/>
    <property type="project" value="InterPro"/>
</dbReference>
<dbReference type="PANTHER" id="PTHR46467:SF1">
    <property type="entry name" value="TETHER CONTAINING UBX DOMAIN FOR GLUT4"/>
    <property type="match status" value="1"/>
</dbReference>
<dbReference type="CDD" id="cd17075">
    <property type="entry name" value="UBX1_UBXN9"/>
    <property type="match status" value="1"/>
</dbReference>
<dbReference type="GO" id="GO:0005634">
    <property type="term" value="C:nucleus"/>
    <property type="evidence" value="ECO:0007669"/>
    <property type="project" value="TreeGrafter"/>
</dbReference>
<dbReference type="GO" id="GO:0005737">
    <property type="term" value="C:cytoplasm"/>
    <property type="evidence" value="ECO:0007669"/>
    <property type="project" value="TreeGrafter"/>
</dbReference>
<dbReference type="PROSITE" id="PS50033">
    <property type="entry name" value="UBX"/>
    <property type="match status" value="1"/>
</dbReference>
<dbReference type="Proteomes" id="UP000594454">
    <property type="component" value="Chromosome 5"/>
</dbReference>
<evidence type="ECO:0008006" key="6">
    <source>
        <dbReference type="Google" id="ProtNLM"/>
    </source>
</evidence>
<dbReference type="OMA" id="APKYDWG"/>
<dbReference type="FunCoup" id="A0A7R8V249">
    <property type="interactions" value="940"/>
</dbReference>
<evidence type="ECO:0000313" key="5">
    <source>
        <dbReference type="Proteomes" id="UP000594454"/>
    </source>
</evidence>
<feature type="compositionally biased region" description="Basic and acidic residues" evidence="1">
    <location>
        <begin position="177"/>
        <end position="197"/>
    </location>
</feature>
<feature type="region of interest" description="Disordered" evidence="1">
    <location>
        <begin position="175"/>
        <end position="198"/>
    </location>
</feature>